<comment type="caution">
    <text evidence="6">The sequence shown here is derived from an EMBL/GenBank/DDBJ whole genome shotgun (WGS) entry which is preliminary data.</text>
</comment>
<sequence>MRNCCMLIDRKLRRIVFHLLIEWHGKMEKVVKLDNWGYEVTTSSQACISAINAYYHQVLSYGREKHVILEAVAHDKDCTLANILASHFLHSSDPSKASFFLDSAKSNLEQATLYERLVFDAVSYLISKDRDDDVAYELHAKLLKEFPRDLVSLKRAQVLCFITGRPDLSLSLVHQVLPQNKGESFIYGMLSFPSLELGRMKEAEEAAKRGFEINKQDSWAHHAVSNGPMNRVLEIYDHHIWRELDQPDAVAAEVYLNAAGLLLRLCVRGEMDIIGDRLKILAEYLTDKANWYMKWQLDILTVWTLAKTGEFSKAEELLEGLKLKRQDFEDDEKEATKAVYAYGSGNDRHGLEILGPDFDAHSFKLIGASDEQLDVFNEVWYIMLLNAGEAIKAIEVFERRIEKRQGFAFLWRLLESAYKLAKMPEEATIANEKARALECAYFQ</sequence>
<keyword evidence="5" id="KW-0175">Coiled coil</keyword>
<comment type="similarity">
    <text evidence="1">Belongs to the TTC38 family.</text>
</comment>
<reference evidence="6 7" key="1">
    <citation type="submission" date="2019-01" db="EMBL/GenBank/DDBJ databases">
        <title>Sequencing of cultivated peanut Arachis hypogaea provides insights into genome evolution and oil improvement.</title>
        <authorList>
            <person name="Chen X."/>
        </authorList>
    </citation>
    <scope>NUCLEOTIDE SEQUENCE [LARGE SCALE GENOMIC DNA]</scope>
    <source>
        <strain evidence="7">cv. Fuhuasheng</strain>
        <tissue evidence="6">Leaves</tissue>
    </source>
</reference>
<proteinExistence type="inferred from homology"/>
<evidence type="ECO:0000313" key="6">
    <source>
        <dbReference type="EMBL" id="RYR64979.1"/>
    </source>
</evidence>
<name>A0A445DP72_ARAHY</name>
<gene>
    <name evidence="6" type="ORF">Ahy_A03g010992</name>
</gene>
<organism evidence="6 7">
    <name type="scientific">Arachis hypogaea</name>
    <name type="common">Peanut</name>
    <dbReference type="NCBI Taxonomy" id="3818"/>
    <lineage>
        <taxon>Eukaryota</taxon>
        <taxon>Viridiplantae</taxon>
        <taxon>Streptophyta</taxon>
        <taxon>Embryophyta</taxon>
        <taxon>Tracheophyta</taxon>
        <taxon>Spermatophyta</taxon>
        <taxon>Magnoliopsida</taxon>
        <taxon>eudicotyledons</taxon>
        <taxon>Gunneridae</taxon>
        <taxon>Pentapetalae</taxon>
        <taxon>rosids</taxon>
        <taxon>fabids</taxon>
        <taxon>Fabales</taxon>
        <taxon>Fabaceae</taxon>
        <taxon>Papilionoideae</taxon>
        <taxon>50 kb inversion clade</taxon>
        <taxon>dalbergioids sensu lato</taxon>
        <taxon>Dalbergieae</taxon>
        <taxon>Pterocarpus clade</taxon>
        <taxon>Arachis</taxon>
    </lineage>
</organism>
<accession>A0A445DP72</accession>
<dbReference type="InterPro" id="IPR011990">
    <property type="entry name" value="TPR-like_helical_dom_sf"/>
</dbReference>
<dbReference type="AlphaFoldDB" id="A0A445DP72"/>
<evidence type="ECO:0000256" key="4">
    <source>
        <dbReference type="ARBA" id="ARBA00022803"/>
    </source>
</evidence>
<keyword evidence="4" id="KW-0802">TPR repeat</keyword>
<dbReference type="PANTHER" id="PTHR16263">
    <property type="entry name" value="TETRATRICOPEPTIDE REPEAT PROTEIN 38"/>
    <property type="match status" value="1"/>
</dbReference>
<keyword evidence="7" id="KW-1185">Reference proteome</keyword>
<dbReference type="Proteomes" id="UP000289738">
    <property type="component" value="Chromosome A03"/>
</dbReference>
<dbReference type="SUPFAM" id="SSF48452">
    <property type="entry name" value="TPR-like"/>
    <property type="match status" value="1"/>
</dbReference>
<evidence type="ECO:0000256" key="2">
    <source>
        <dbReference type="ARBA" id="ARBA00019992"/>
    </source>
</evidence>
<dbReference type="PANTHER" id="PTHR16263:SF4">
    <property type="entry name" value="TETRATRICOPEPTIDE REPEAT PROTEIN 38"/>
    <property type="match status" value="1"/>
</dbReference>
<dbReference type="Gene3D" id="1.25.40.10">
    <property type="entry name" value="Tetratricopeptide repeat domain"/>
    <property type="match status" value="1"/>
</dbReference>
<feature type="coiled-coil region" evidence="5">
    <location>
        <begin position="311"/>
        <end position="338"/>
    </location>
</feature>
<keyword evidence="3" id="KW-0677">Repeat</keyword>
<evidence type="ECO:0000256" key="1">
    <source>
        <dbReference type="ARBA" id="ARBA00005857"/>
    </source>
</evidence>
<evidence type="ECO:0000256" key="3">
    <source>
        <dbReference type="ARBA" id="ARBA00022737"/>
    </source>
</evidence>
<dbReference type="InterPro" id="IPR033891">
    <property type="entry name" value="TTC38"/>
</dbReference>
<evidence type="ECO:0000313" key="7">
    <source>
        <dbReference type="Proteomes" id="UP000289738"/>
    </source>
</evidence>
<evidence type="ECO:0000256" key="5">
    <source>
        <dbReference type="SAM" id="Coils"/>
    </source>
</evidence>
<dbReference type="EMBL" id="SDMP01000003">
    <property type="protein sequence ID" value="RYR64979.1"/>
    <property type="molecule type" value="Genomic_DNA"/>
</dbReference>
<protein>
    <recommendedName>
        <fullName evidence="2">Tetratricopeptide repeat protein 38</fullName>
    </recommendedName>
</protein>